<evidence type="ECO:0000313" key="2">
    <source>
        <dbReference type="Proteomes" id="UP000507470"/>
    </source>
</evidence>
<dbReference type="EMBL" id="CACVKT020000698">
    <property type="protein sequence ID" value="CAC5361841.1"/>
    <property type="molecule type" value="Genomic_DNA"/>
</dbReference>
<dbReference type="OrthoDB" id="6146739at2759"/>
<evidence type="ECO:0000313" key="1">
    <source>
        <dbReference type="EMBL" id="CAC5361841.1"/>
    </source>
</evidence>
<sequence length="348" mass="38882">MYHLSTAIPGAQYAIVDNFISDINIGRESKCPVCDVIFVFDNEQVIGRSWNNANNKVKMSVITNVVAIEVTENKNLQQNESLTPGKWITSEEKESIIESMCQSDDRQDTNTDFYLDVKQKHYNELHHALDLALQQVCGCLFEKNKRKCSQCPEALIEVKGTKKTNEVKLRNNSTKSTVHEYGFSKPVIEHPQKYSHVESAHNDSPAEICLLDPVFVNPNSIDSIILVLRHIGKKGSISKYMKNDDETKNIFWTFGGIDATGGYEVESIDKAIPGEYSPVIPTPSNIVLSVNEAKENPSTSETLSPSITLGKFQKKELDEAFISGEDAIALDKEKVKNIKKNLGEDKPS</sequence>
<gene>
    <name evidence="1" type="ORF">MCOR_3810</name>
</gene>
<keyword evidence="2" id="KW-1185">Reference proteome</keyword>
<proteinExistence type="predicted"/>
<accession>A0A6J8A5N3</accession>
<name>A0A6J8A5N3_MYTCO</name>
<dbReference type="Proteomes" id="UP000507470">
    <property type="component" value="Unassembled WGS sequence"/>
</dbReference>
<protein>
    <submittedName>
        <fullName evidence="1">Uncharacterized protein</fullName>
    </submittedName>
</protein>
<reference evidence="1 2" key="1">
    <citation type="submission" date="2020-06" db="EMBL/GenBank/DDBJ databases">
        <authorList>
            <person name="Li R."/>
            <person name="Bekaert M."/>
        </authorList>
    </citation>
    <scope>NUCLEOTIDE SEQUENCE [LARGE SCALE GENOMIC DNA]</scope>
    <source>
        <strain evidence="2">wild</strain>
    </source>
</reference>
<organism evidence="1 2">
    <name type="scientific">Mytilus coruscus</name>
    <name type="common">Sea mussel</name>
    <dbReference type="NCBI Taxonomy" id="42192"/>
    <lineage>
        <taxon>Eukaryota</taxon>
        <taxon>Metazoa</taxon>
        <taxon>Spiralia</taxon>
        <taxon>Lophotrochozoa</taxon>
        <taxon>Mollusca</taxon>
        <taxon>Bivalvia</taxon>
        <taxon>Autobranchia</taxon>
        <taxon>Pteriomorphia</taxon>
        <taxon>Mytilida</taxon>
        <taxon>Mytiloidea</taxon>
        <taxon>Mytilidae</taxon>
        <taxon>Mytilinae</taxon>
        <taxon>Mytilus</taxon>
    </lineage>
</organism>
<dbReference type="AlphaFoldDB" id="A0A6J8A5N3"/>